<dbReference type="InterPro" id="IPR000182">
    <property type="entry name" value="GNAT_dom"/>
</dbReference>
<evidence type="ECO:0000259" key="1">
    <source>
        <dbReference type="PROSITE" id="PS51186"/>
    </source>
</evidence>
<dbReference type="EMBL" id="PIQO01000029">
    <property type="protein sequence ID" value="PKR82742.1"/>
    <property type="molecule type" value="Genomic_DNA"/>
</dbReference>
<dbReference type="PROSITE" id="PS51186">
    <property type="entry name" value="GNAT"/>
    <property type="match status" value="1"/>
</dbReference>
<keyword evidence="3" id="KW-1185">Reference proteome</keyword>
<evidence type="ECO:0000313" key="2">
    <source>
        <dbReference type="EMBL" id="PKR82742.1"/>
    </source>
</evidence>
<proteinExistence type="predicted"/>
<evidence type="ECO:0000313" key="3">
    <source>
        <dbReference type="Proteomes" id="UP000233440"/>
    </source>
</evidence>
<dbReference type="CDD" id="cd04301">
    <property type="entry name" value="NAT_SF"/>
    <property type="match status" value="1"/>
</dbReference>
<dbReference type="Proteomes" id="UP000233440">
    <property type="component" value="Unassembled WGS sequence"/>
</dbReference>
<dbReference type="Gene3D" id="3.40.630.30">
    <property type="match status" value="1"/>
</dbReference>
<gene>
    <name evidence="2" type="ORF">CWO92_22850</name>
</gene>
<sequence>MQFQTVEKWDELLWNQAEKIYEDAFPAHSRKKRTMIQRMFEKRICFLHIAYLENDMVAMALSGKNDNPDILILDYLAVKRNYQHHGIGSKFVEYIKNWAQNYKKYSLIIVEVEADKDLVNEKRIEFWSKCGFQLTDYVHSYFWVPEKYKAMYYSLKSTHSPTGQELFLYITEFHKKGYRGT</sequence>
<dbReference type="GO" id="GO:0016747">
    <property type="term" value="F:acyltransferase activity, transferring groups other than amino-acyl groups"/>
    <property type="evidence" value="ECO:0007669"/>
    <property type="project" value="InterPro"/>
</dbReference>
<organism evidence="2 3">
    <name type="scientific">Heyndrickxia camelliae</name>
    <dbReference type="NCBI Taxonomy" id="1707093"/>
    <lineage>
        <taxon>Bacteria</taxon>
        <taxon>Bacillati</taxon>
        <taxon>Bacillota</taxon>
        <taxon>Bacilli</taxon>
        <taxon>Bacillales</taxon>
        <taxon>Bacillaceae</taxon>
        <taxon>Heyndrickxia</taxon>
    </lineage>
</organism>
<dbReference type="Pfam" id="PF00583">
    <property type="entry name" value="Acetyltransf_1"/>
    <property type="match status" value="1"/>
</dbReference>
<dbReference type="SUPFAM" id="SSF55729">
    <property type="entry name" value="Acyl-CoA N-acyltransferases (Nat)"/>
    <property type="match status" value="1"/>
</dbReference>
<comment type="caution">
    <text evidence="2">The sequence shown here is derived from an EMBL/GenBank/DDBJ whole genome shotgun (WGS) entry which is preliminary data.</text>
</comment>
<reference evidence="2 3" key="1">
    <citation type="submission" date="2017-11" db="EMBL/GenBank/DDBJ databases">
        <title>Bacillus camelliae sp. nov., isolated from pu'er tea.</title>
        <authorList>
            <person name="Niu L."/>
        </authorList>
    </citation>
    <scope>NUCLEOTIDE SEQUENCE [LARGE SCALE GENOMIC DNA]</scope>
    <source>
        <strain evidence="2 3">7578-1</strain>
    </source>
</reference>
<dbReference type="OrthoDB" id="2830399at2"/>
<keyword evidence="2" id="KW-0808">Transferase</keyword>
<protein>
    <submittedName>
        <fullName evidence="2">GNAT family N-acetyltransferase</fullName>
    </submittedName>
</protein>
<dbReference type="InterPro" id="IPR016181">
    <property type="entry name" value="Acyl_CoA_acyltransferase"/>
</dbReference>
<dbReference type="RefSeq" id="WP_101356519.1">
    <property type="nucleotide sequence ID" value="NZ_PIQO01000029.1"/>
</dbReference>
<name>A0A2N3LDM1_9BACI</name>
<accession>A0A2N3LDM1</accession>
<dbReference type="AlphaFoldDB" id="A0A2N3LDM1"/>
<feature type="domain" description="N-acetyltransferase" evidence="1">
    <location>
        <begin position="4"/>
        <end position="154"/>
    </location>
</feature>